<evidence type="ECO:0000313" key="1">
    <source>
        <dbReference type="EMBL" id="KAJ9581889.1"/>
    </source>
</evidence>
<dbReference type="AlphaFoldDB" id="A0AAD7ZJH6"/>
<reference evidence="1" key="1">
    <citation type="journal article" date="2023" name="IScience">
        <title>Live-bearing cockroach genome reveals convergent evolutionary mechanisms linked to viviparity in insects and beyond.</title>
        <authorList>
            <person name="Fouks B."/>
            <person name="Harrison M.C."/>
            <person name="Mikhailova A.A."/>
            <person name="Marchal E."/>
            <person name="English S."/>
            <person name="Carruthers M."/>
            <person name="Jennings E.C."/>
            <person name="Chiamaka E.L."/>
            <person name="Frigard R.A."/>
            <person name="Pippel M."/>
            <person name="Attardo G.M."/>
            <person name="Benoit J.B."/>
            <person name="Bornberg-Bauer E."/>
            <person name="Tobe S.S."/>
        </authorList>
    </citation>
    <scope>NUCLEOTIDE SEQUENCE</scope>
    <source>
        <strain evidence="1">Stay&amp;Tobe</strain>
    </source>
</reference>
<protein>
    <submittedName>
        <fullName evidence="1">Uncharacterized protein</fullName>
    </submittedName>
</protein>
<dbReference type="Proteomes" id="UP001233999">
    <property type="component" value="Unassembled WGS sequence"/>
</dbReference>
<keyword evidence="2" id="KW-1185">Reference proteome</keyword>
<proteinExistence type="predicted"/>
<accession>A0AAD7ZJH6</accession>
<feature type="non-terminal residue" evidence="1">
    <location>
        <position position="59"/>
    </location>
</feature>
<reference evidence="1" key="2">
    <citation type="submission" date="2023-05" db="EMBL/GenBank/DDBJ databases">
        <authorList>
            <person name="Fouks B."/>
        </authorList>
    </citation>
    <scope>NUCLEOTIDE SEQUENCE</scope>
    <source>
        <strain evidence="1">Stay&amp;Tobe</strain>
        <tissue evidence="1">Testes</tissue>
    </source>
</reference>
<name>A0AAD7ZJH6_DIPPU</name>
<gene>
    <name evidence="1" type="ORF">L9F63_003782</name>
</gene>
<evidence type="ECO:0000313" key="2">
    <source>
        <dbReference type="Proteomes" id="UP001233999"/>
    </source>
</evidence>
<comment type="caution">
    <text evidence="1">The sequence shown here is derived from an EMBL/GenBank/DDBJ whole genome shotgun (WGS) entry which is preliminary data.</text>
</comment>
<dbReference type="EMBL" id="JASPKZ010007837">
    <property type="protein sequence ID" value="KAJ9581889.1"/>
    <property type="molecule type" value="Genomic_DNA"/>
</dbReference>
<organism evidence="1 2">
    <name type="scientific">Diploptera punctata</name>
    <name type="common">Pacific beetle cockroach</name>
    <dbReference type="NCBI Taxonomy" id="6984"/>
    <lineage>
        <taxon>Eukaryota</taxon>
        <taxon>Metazoa</taxon>
        <taxon>Ecdysozoa</taxon>
        <taxon>Arthropoda</taxon>
        <taxon>Hexapoda</taxon>
        <taxon>Insecta</taxon>
        <taxon>Pterygota</taxon>
        <taxon>Neoptera</taxon>
        <taxon>Polyneoptera</taxon>
        <taxon>Dictyoptera</taxon>
        <taxon>Blattodea</taxon>
        <taxon>Blaberoidea</taxon>
        <taxon>Blaberidae</taxon>
        <taxon>Diplopterinae</taxon>
        <taxon>Diploptera</taxon>
    </lineage>
</organism>
<sequence>LCTNYIMNRLLQNSILYISDHVQYRSISMSSGLRMSVTNTSYIRNLIPPSLPYYDTFND</sequence>
<feature type="non-terminal residue" evidence="1">
    <location>
        <position position="1"/>
    </location>
</feature>